<evidence type="ECO:0000259" key="1">
    <source>
        <dbReference type="Pfam" id="PF01636"/>
    </source>
</evidence>
<protein>
    <submittedName>
        <fullName evidence="2">Phosphotransferase family protein</fullName>
    </submittedName>
</protein>
<dbReference type="PANTHER" id="PTHR21310">
    <property type="entry name" value="AMINOGLYCOSIDE PHOSPHOTRANSFERASE-RELATED-RELATED"/>
    <property type="match status" value="1"/>
</dbReference>
<proteinExistence type="predicted"/>
<dbReference type="EMBL" id="JBHUFW010000011">
    <property type="protein sequence ID" value="MFD1864260.1"/>
    <property type="molecule type" value="Genomic_DNA"/>
</dbReference>
<feature type="domain" description="Aminoglycoside phosphotransferase" evidence="1">
    <location>
        <begin position="60"/>
        <end position="271"/>
    </location>
</feature>
<dbReference type="Gene3D" id="3.30.200.20">
    <property type="entry name" value="Phosphorylase Kinase, domain 1"/>
    <property type="match status" value="1"/>
</dbReference>
<dbReference type="Gene3D" id="3.90.1200.10">
    <property type="match status" value="1"/>
</dbReference>
<gene>
    <name evidence="2" type="ORF">ACFSDB_15225</name>
</gene>
<dbReference type="InterPro" id="IPR002575">
    <property type="entry name" value="Aminoglycoside_PTrfase"/>
</dbReference>
<comment type="caution">
    <text evidence="2">The sequence shown here is derived from an EMBL/GenBank/DDBJ whole genome shotgun (WGS) entry which is preliminary data.</text>
</comment>
<dbReference type="InterPro" id="IPR051678">
    <property type="entry name" value="AGP_Transferase"/>
</dbReference>
<dbReference type="SUPFAM" id="SSF56112">
    <property type="entry name" value="Protein kinase-like (PK-like)"/>
    <property type="match status" value="1"/>
</dbReference>
<evidence type="ECO:0000313" key="2">
    <source>
        <dbReference type="EMBL" id="MFD1864260.1"/>
    </source>
</evidence>
<name>A0ABW4QLN5_9BACL</name>
<dbReference type="Proteomes" id="UP001597273">
    <property type="component" value="Unassembled WGS sequence"/>
</dbReference>
<organism evidence="2 3">
    <name type="scientific">Planococcus chinensis</name>
    <dbReference type="NCBI Taxonomy" id="272917"/>
    <lineage>
        <taxon>Bacteria</taxon>
        <taxon>Bacillati</taxon>
        <taxon>Bacillota</taxon>
        <taxon>Bacilli</taxon>
        <taxon>Bacillales</taxon>
        <taxon>Caryophanaceae</taxon>
        <taxon>Planococcus</taxon>
    </lineage>
</organism>
<dbReference type="PANTHER" id="PTHR21310:SF15">
    <property type="entry name" value="AMINOGLYCOSIDE PHOSPHOTRANSFERASE DOMAIN-CONTAINING PROTEIN"/>
    <property type="match status" value="1"/>
</dbReference>
<sequence length="319" mass="36242">MEVLDKEAGTASYNKCMLLHKVLIPKIKTSNKKGSAMEKHIDFIRRTRIASRNPAIQRETGGWDNDVYIADGRWAFRFPKNSEVQKHVAAEIGVLEGLKKSGEPVLKVPAYQPWYGSDGNLVCVSYEFIEGRTFSGNIQEQSEENARKLGLFLRQLHRIEAPAGLAGHRNKAYWEEFRVRVEDKLLPKLSAPDQLAVQSVFSEFLASYNNEDGQCLLHGDLTASNIICQGGEVIGIIDFTDAHIGDPAFDFAGIYWACGPRFTRQVLRFYGGTQQTELFNRVRQFYGLQPVFHELLHAMELGSTQDWENALRKFHYLKK</sequence>
<dbReference type="RefSeq" id="WP_204890637.1">
    <property type="nucleotide sequence ID" value="NZ_JBHUFW010000011.1"/>
</dbReference>
<evidence type="ECO:0000313" key="3">
    <source>
        <dbReference type="Proteomes" id="UP001597273"/>
    </source>
</evidence>
<keyword evidence="3" id="KW-1185">Reference proteome</keyword>
<dbReference type="InterPro" id="IPR011009">
    <property type="entry name" value="Kinase-like_dom_sf"/>
</dbReference>
<accession>A0ABW4QLN5</accession>
<reference evidence="3" key="1">
    <citation type="journal article" date="2019" name="Int. J. Syst. Evol. Microbiol.">
        <title>The Global Catalogue of Microorganisms (GCM) 10K type strain sequencing project: providing services to taxonomists for standard genome sequencing and annotation.</title>
        <authorList>
            <consortium name="The Broad Institute Genomics Platform"/>
            <consortium name="The Broad Institute Genome Sequencing Center for Infectious Disease"/>
            <person name="Wu L."/>
            <person name="Ma J."/>
        </authorList>
    </citation>
    <scope>NUCLEOTIDE SEQUENCE [LARGE SCALE GENOMIC DNA]</scope>
    <source>
        <strain evidence="3">CGMCC 1.15475</strain>
    </source>
</reference>
<dbReference type="Pfam" id="PF01636">
    <property type="entry name" value="APH"/>
    <property type="match status" value="1"/>
</dbReference>